<dbReference type="Pfam" id="PF03372">
    <property type="entry name" value="Exo_endo_phos"/>
    <property type="match status" value="1"/>
</dbReference>
<evidence type="ECO:0000313" key="2">
    <source>
        <dbReference type="EMBL" id="KAG7193832.1"/>
    </source>
</evidence>
<dbReference type="Gene3D" id="3.60.10.10">
    <property type="entry name" value="Endonuclease/exonuclease/phosphatase"/>
    <property type="match status" value="1"/>
</dbReference>
<reference evidence="2" key="1">
    <citation type="submission" date="2021-03" db="EMBL/GenBank/DDBJ databases">
        <authorList>
            <person name="Palmer J.M."/>
        </authorList>
    </citation>
    <scope>NUCLEOTIDE SEQUENCE</scope>
    <source>
        <strain evidence="2">ARV_011</strain>
    </source>
</reference>
<comment type="caution">
    <text evidence="2">The sequence shown here is derived from an EMBL/GenBank/DDBJ whole genome shotgun (WGS) entry which is preliminary data.</text>
</comment>
<dbReference type="InterPro" id="IPR036691">
    <property type="entry name" value="Endo/exonu/phosph_ase_sf"/>
</dbReference>
<accession>A0A9P7V9R8</accession>
<dbReference type="PANTHER" id="PTHR12121:SF36">
    <property type="entry name" value="ENDONUCLEASE_EXONUCLEASE_PHOSPHATASE DOMAIN-CONTAINING PROTEIN"/>
    <property type="match status" value="1"/>
</dbReference>
<dbReference type="CDD" id="cd09083">
    <property type="entry name" value="EEP-1"/>
    <property type="match status" value="1"/>
</dbReference>
<sequence>MTNKLLKPSCSLKVRVYTNNVRFDNRNHPDKGELPWALRKVGVTGSIKFNAYPGLANVVNLQEVLHNQLNDIIEELGPEWAFYGVGRTDGKTKGEYSPIFYKKREWKLLESKTIWLSETPDVPGSKSWDAALERICTIVVLENRTFPNLKIKFLNTHFDHQGVIARRESAKIIAGEMKNETLPAILSGDFNTQPIDEPYLILKGAGFKDSRVAASDIYGFHGGTFTGFDKEKIPSMIIDYVWSNNFSPTNYGVLENNFGEFFSDHRPVVADFSIKSDD</sequence>
<dbReference type="AlphaFoldDB" id="A0A9P7V9R8"/>
<dbReference type="PANTHER" id="PTHR12121">
    <property type="entry name" value="CARBON CATABOLITE REPRESSOR PROTEIN 4"/>
    <property type="match status" value="1"/>
</dbReference>
<protein>
    <recommendedName>
        <fullName evidence="1">Endonuclease/exonuclease/phosphatase domain-containing protein</fullName>
    </recommendedName>
</protein>
<evidence type="ECO:0000259" key="1">
    <source>
        <dbReference type="Pfam" id="PF03372"/>
    </source>
</evidence>
<name>A0A9P7V9R8_9ASCO</name>
<keyword evidence="3" id="KW-1185">Reference proteome</keyword>
<dbReference type="GeneID" id="66113904"/>
<dbReference type="EMBL" id="JAHMUF010000010">
    <property type="protein sequence ID" value="KAG7193832.1"/>
    <property type="molecule type" value="Genomic_DNA"/>
</dbReference>
<organism evidence="2 3">
    <name type="scientific">Scheffersomyces spartinae</name>
    <dbReference type="NCBI Taxonomy" id="45513"/>
    <lineage>
        <taxon>Eukaryota</taxon>
        <taxon>Fungi</taxon>
        <taxon>Dikarya</taxon>
        <taxon>Ascomycota</taxon>
        <taxon>Saccharomycotina</taxon>
        <taxon>Pichiomycetes</taxon>
        <taxon>Debaryomycetaceae</taxon>
        <taxon>Scheffersomyces</taxon>
    </lineage>
</organism>
<dbReference type="SUPFAM" id="SSF56219">
    <property type="entry name" value="DNase I-like"/>
    <property type="match status" value="1"/>
</dbReference>
<dbReference type="GO" id="GO:0000175">
    <property type="term" value="F:3'-5'-RNA exonuclease activity"/>
    <property type="evidence" value="ECO:0007669"/>
    <property type="project" value="TreeGrafter"/>
</dbReference>
<gene>
    <name evidence="2" type="ORF">KQ657_000530</name>
</gene>
<proteinExistence type="predicted"/>
<dbReference type="InterPro" id="IPR005135">
    <property type="entry name" value="Endo/exonuclease/phosphatase"/>
</dbReference>
<dbReference type="InterPro" id="IPR050410">
    <property type="entry name" value="CCR4/nocturin_mRNA_transcr"/>
</dbReference>
<evidence type="ECO:0000313" key="3">
    <source>
        <dbReference type="Proteomes" id="UP000790833"/>
    </source>
</evidence>
<dbReference type="RefSeq" id="XP_043049380.1">
    <property type="nucleotide sequence ID" value="XM_043191368.1"/>
</dbReference>
<feature type="domain" description="Endonuclease/exonuclease/phosphatase" evidence="1">
    <location>
        <begin position="164"/>
        <end position="265"/>
    </location>
</feature>
<dbReference type="OrthoDB" id="276515at2759"/>
<dbReference type="Proteomes" id="UP000790833">
    <property type="component" value="Unassembled WGS sequence"/>
</dbReference>